<sequence length="408" mass="42542">MSNKHWEQNKEATVYVGNLDERFGEALMWEMMTQMGPVVNLHMPMDRVSRTHQGYGFVEFDTPESADYAARALNGIRVFGKVIRVNKASADKQKTAEIGAELFVNNLDPQVDEKILFDTFSRFGQLVTPPNVVRDANNISKGYGFVNFDSFEASDTARDTMNGQYLLSKQITVEYAYKKDGKGERHGDEAERKLAAEGKKHNIVPEQQPLPPAYLMSAPASTPAGATPATPTGPAAGPPPGFDPAAPNGPIGGAPPQQPHAGVPPPMVPPAGIPAGYGAPPPRGGPPGFGGHMPPQAAGPGRHMGMMGGHALPPAPSGLPARPPPSMGGPPGNFHPGMPPSGFRGPPAPMGLPPPPGQQPHPGFGAPPPGFAPPNGAPMPMPGGYMPPPGMPGPPGAAAPPPGFPVRR</sequence>
<dbReference type="PANTHER" id="PTHR48030">
    <property type="entry name" value="SPLICING FACTOR 3B SUBUNIT 4"/>
    <property type="match status" value="1"/>
</dbReference>
<dbReference type="SUPFAM" id="SSF54928">
    <property type="entry name" value="RNA-binding domain, RBD"/>
    <property type="match status" value="1"/>
</dbReference>
<comment type="subcellular location">
    <subcellularLocation>
        <location evidence="1">Nucleus</location>
    </subcellularLocation>
</comment>
<evidence type="ECO:0000313" key="10">
    <source>
        <dbReference type="Proteomes" id="UP000294847"/>
    </source>
</evidence>
<keyword evidence="4 6" id="KW-0694">RNA-binding</keyword>
<feature type="compositionally biased region" description="Pro residues" evidence="7">
    <location>
        <begin position="256"/>
        <end position="272"/>
    </location>
</feature>
<evidence type="ECO:0000256" key="1">
    <source>
        <dbReference type="ARBA" id="ARBA00004123"/>
    </source>
</evidence>
<dbReference type="PANTHER" id="PTHR48030:SF3">
    <property type="entry name" value="SPLICING FACTOR 3B SUBUNIT 4"/>
    <property type="match status" value="1"/>
</dbReference>
<dbReference type="Gene3D" id="3.30.70.330">
    <property type="match status" value="2"/>
</dbReference>
<dbReference type="InterPro" id="IPR012677">
    <property type="entry name" value="Nucleotide-bd_a/b_plait_sf"/>
</dbReference>
<dbReference type="SMART" id="SM00360">
    <property type="entry name" value="RRM"/>
    <property type="match status" value="2"/>
</dbReference>
<keyword evidence="5" id="KW-0539">Nucleus</keyword>
<keyword evidence="3" id="KW-0677">Repeat</keyword>
<feature type="compositionally biased region" description="Low complexity" evidence="7">
    <location>
        <begin position="218"/>
        <end position="235"/>
    </location>
</feature>
<proteinExistence type="inferred from homology"/>
<evidence type="ECO:0000313" key="9">
    <source>
        <dbReference type="EMBL" id="QBZ64767.1"/>
    </source>
</evidence>
<dbReference type="GO" id="GO:0005686">
    <property type="term" value="C:U2 snRNP"/>
    <property type="evidence" value="ECO:0007669"/>
    <property type="project" value="TreeGrafter"/>
</dbReference>
<feature type="compositionally biased region" description="Pro residues" evidence="7">
    <location>
        <begin position="313"/>
        <end position="328"/>
    </location>
</feature>
<evidence type="ECO:0000259" key="8">
    <source>
        <dbReference type="PROSITE" id="PS50102"/>
    </source>
</evidence>
<dbReference type="GO" id="GO:0071011">
    <property type="term" value="C:precatalytic spliceosome"/>
    <property type="evidence" value="ECO:0007669"/>
    <property type="project" value="TreeGrafter"/>
</dbReference>
<evidence type="ECO:0000256" key="3">
    <source>
        <dbReference type="ARBA" id="ARBA00022737"/>
    </source>
</evidence>
<dbReference type="AlphaFoldDB" id="A0A4P7NQW8"/>
<evidence type="ECO:0000256" key="6">
    <source>
        <dbReference type="PROSITE-ProRule" id="PRU00176"/>
    </source>
</evidence>
<evidence type="ECO:0000256" key="5">
    <source>
        <dbReference type="ARBA" id="ARBA00023242"/>
    </source>
</evidence>
<dbReference type="FunFam" id="3.30.70.330:FF:000505">
    <property type="entry name" value="Splicing factor 3B subunit 4"/>
    <property type="match status" value="1"/>
</dbReference>
<dbReference type="GO" id="GO:0000398">
    <property type="term" value="P:mRNA splicing, via spliceosome"/>
    <property type="evidence" value="ECO:0007669"/>
    <property type="project" value="UniProtKB-ARBA"/>
</dbReference>
<dbReference type="InterPro" id="IPR035979">
    <property type="entry name" value="RBD_domain_sf"/>
</dbReference>
<evidence type="ECO:0000256" key="4">
    <source>
        <dbReference type="ARBA" id="ARBA00022884"/>
    </source>
</evidence>
<organism evidence="9 10">
    <name type="scientific">Pyricularia oryzae</name>
    <name type="common">Rice blast fungus</name>
    <name type="synonym">Magnaporthe oryzae</name>
    <dbReference type="NCBI Taxonomy" id="318829"/>
    <lineage>
        <taxon>Eukaryota</taxon>
        <taxon>Fungi</taxon>
        <taxon>Dikarya</taxon>
        <taxon>Ascomycota</taxon>
        <taxon>Pezizomycotina</taxon>
        <taxon>Sordariomycetes</taxon>
        <taxon>Sordariomycetidae</taxon>
        <taxon>Magnaporthales</taxon>
        <taxon>Pyriculariaceae</taxon>
        <taxon>Pyricularia</taxon>
    </lineage>
</organism>
<dbReference type="CDD" id="cd12334">
    <property type="entry name" value="RRM1_SF3B4"/>
    <property type="match status" value="1"/>
</dbReference>
<name>A0A4P7NQW8_PYROR</name>
<feature type="compositionally biased region" description="Low complexity" evidence="7">
    <location>
        <begin position="292"/>
        <end position="312"/>
    </location>
</feature>
<evidence type="ECO:0000256" key="7">
    <source>
        <dbReference type="SAM" id="MobiDB-lite"/>
    </source>
</evidence>
<dbReference type="InterPro" id="IPR052084">
    <property type="entry name" value="SF3B4_spliceosome_assoc"/>
</dbReference>
<feature type="domain" description="RRM" evidence="8">
    <location>
        <begin position="100"/>
        <end position="178"/>
    </location>
</feature>
<feature type="region of interest" description="Disordered" evidence="7">
    <location>
        <begin position="196"/>
        <end position="408"/>
    </location>
</feature>
<dbReference type="Pfam" id="PF00076">
    <property type="entry name" value="RRM_1"/>
    <property type="match status" value="2"/>
</dbReference>
<gene>
    <name evidence="9" type="ORF">PoMZ_06468</name>
</gene>
<dbReference type="PROSITE" id="PS50102">
    <property type="entry name" value="RRM"/>
    <property type="match status" value="2"/>
</dbReference>
<dbReference type="Proteomes" id="UP000294847">
    <property type="component" value="Chromosome 6"/>
</dbReference>
<evidence type="ECO:0000256" key="2">
    <source>
        <dbReference type="ARBA" id="ARBA00008363"/>
    </source>
</evidence>
<dbReference type="EMBL" id="CP034209">
    <property type="protein sequence ID" value="QBZ64767.1"/>
    <property type="molecule type" value="Genomic_DNA"/>
</dbReference>
<accession>A0A4P7NQW8</accession>
<reference evidence="9 10" key="1">
    <citation type="journal article" date="2019" name="Mol. Biol. Evol.">
        <title>Blast fungal genomes show frequent chromosomal changes, gene gains and losses, and effector gene turnover.</title>
        <authorList>
            <person name="Gomez Luciano L.B."/>
            <person name="Jason Tsai I."/>
            <person name="Chuma I."/>
            <person name="Tosa Y."/>
            <person name="Chen Y.H."/>
            <person name="Li J.Y."/>
            <person name="Li M.Y."/>
            <person name="Jade Lu M.Y."/>
            <person name="Nakayashiki H."/>
            <person name="Li W.H."/>
        </authorList>
    </citation>
    <scope>NUCLEOTIDE SEQUENCE [LARGE SCALE GENOMIC DNA]</scope>
    <source>
        <strain evidence="9">MZ5-1-6</strain>
    </source>
</reference>
<protein>
    <recommendedName>
        <fullName evidence="8">RRM domain-containing protein</fullName>
    </recommendedName>
</protein>
<feature type="domain" description="RRM" evidence="8">
    <location>
        <begin position="12"/>
        <end position="90"/>
    </location>
</feature>
<dbReference type="FunFam" id="3.30.70.330:FF:000895">
    <property type="entry name" value="Hsh49p"/>
    <property type="match status" value="1"/>
</dbReference>
<dbReference type="GO" id="GO:0003723">
    <property type="term" value="F:RNA binding"/>
    <property type="evidence" value="ECO:0007669"/>
    <property type="project" value="UniProtKB-UniRule"/>
</dbReference>
<dbReference type="InterPro" id="IPR034158">
    <property type="entry name" value="SF3B4_RRM1"/>
</dbReference>
<feature type="compositionally biased region" description="Pro residues" evidence="7">
    <location>
        <begin position="346"/>
        <end position="408"/>
    </location>
</feature>
<comment type="similarity">
    <text evidence="2">Belongs to the SF3B4 family.</text>
</comment>
<dbReference type="GO" id="GO:0048026">
    <property type="term" value="P:positive regulation of mRNA splicing, via spliceosome"/>
    <property type="evidence" value="ECO:0007669"/>
    <property type="project" value="TreeGrafter"/>
</dbReference>
<dbReference type="GO" id="GO:0005730">
    <property type="term" value="C:nucleolus"/>
    <property type="evidence" value="ECO:0007669"/>
    <property type="project" value="TreeGrafter"/>
</dbReference>
<dbReference type="InterPro" id="IPR000504">
    <property type="entry name" value="RRM_dom"/>
</dbReference>